<dbReference type="Gene3D" id="3.20.20.370">
    <property type="entry name" value="Glycoside hydrolase/deacetylase"/>
    <property type="match status" value="1"/>
</dbReference>
<sequence length="311" mass="35096">MHLRIIIFFAWAFQGFSLLGQEKTVAERLGYPADTKLLIIHADDLGVAHSENRASIYALEKSPVNSASIMVPCPWFPEIVAYATENPEMDLGLHLTLTSEWKYYKWGPVTSKDSVSSLIGEDGYFYPLVPDFVAHAKPEEVALELRNQIKKAYASGIDVTHLDAHMGAAASTPEHIATYMRLGKEFGLPVLLDSRIHAVDDVKIKSLLDESTVVMDYIHSILPTDFEKGSTQYYTQLLRTLKPGITCLLIHLAYDDDEMQGIAVDHPEWGAAWRQADLDFFTSKECVQLLKENDIVLVTWREIRDKITRVK</sequence>
<dbReference type="InterPro" id="IPR011330">
    <property type="entry name" value="Glyco_hydro/deAcase_b/a-brl"/>
</dbReference>
<evidence type="ECO:0000256" key="5">
    <source>
        <dbReference type="ARBA" id="ARBA00023277"/>
    </source>
</evidence>
<evidence type="ECO:0000313" key="6">
    <source>
        <dbReference type="EMBL" id="RKN81100.1"/>
    </source>
</evidence>
<accession>A0A3B0C7I4</accession>
<keyword evidence="7" id="KW-1185">Reference proteome</keyword>
<dbReference type="Pfam" id="PF04794">
    <property type="entry name" value="YdjC"/>
    <property type="match status" value="1"/>
</dbReference>
<comment type="cofactor">
    <cofactor evidence="1">
        <name>Mg(2+)</name>
        <dbReference type="ChEBI" id="CHEBI:18420"/>
    </cofactor>
</comment>
<evidence type="ECO:0000313" key="7">
    <source>
        <dbReference type="Proteomes" id="UP000276603"/>
    </source>
</evidence>
<keyword evidence="5" id="KW-0119">Carbohydrate metabolism</keyword>
<dbReference type="InterPro" id="IPR006879">
    <property type="entry name" value="YdjC-like"/>
</dbReference>
<evidence type="ECO:0000256" key="3">
    <source>
        <dbReference type="ARBA" id="ARBA00022801"/>
    </source>
</evidence>
<comment type="caution">
    <text evidence="6">The sequence shown here is derived from an EMBL/GenBank/DDBJ whole genome shotgun (WGS) entry which is preliminary data.</text>
</comment>
<evidence type="ECO:0000256" key="1">
    <source>
        <dbReference type="ARBA" id="ARBA00001946"/>
    </source>
</evidence>
<dbReference type="AlphaFoldDB" id="A0A3B0C7I4"/>
<gene>
    <name evidence="6" type="ORF">D7Z94_09145</name>
</gene>
<dbReference type="RefSeq" id="WP_120711257.1">
    <property type="nucleotide sequence ID" value="NZ_RBCJ01000002.1"/>
</dbReference>
<dbReference type="SUPFAM" id="SSF88713">
    <property type="entry name" value="Glycoside hydrolase/deacetylase"/>
    <property type="match status" value="1"/>
</dbReference>
<keyword evidence="4" id="KW-0460">Magnesium</keyword>
<dbReference type="EMBL" id="RBCJ01000002">
    <property type="protein sequence ID" value="RKN81100.1"/>
    <property type="molecule type" value="Genomic_DNA"/>
</dbReference>
<dbReference type="GO" id="GO:0016787">
    <property type="term" value="F:hydrolase activity"/>
    <property type="evidence" value="ECO:0007669"/>
    <property type="project" value="UniProtKB-KW"/>
</dbReference>
<keyword evidence="3" id="KW-0378">Hydrolase</keyword>
<name>A0A3B0C7I4_9FLAO</name>
<organism evidence="6 7">
    <name type="scientific">Ulvibacterium marinum</name>
    <dbReference type="NCBI Taxonomy" id="2419782"/>
    <lineage>
        <taxon>Bacteria</taxon>
        <taxon>Pseudomonadati</taxon>
        <taxon>Bacteroidota</taxon>
        <taxon>Flavobacteriia</taxon>
        <taxon>Flavobacteriales</taxon>
        <taxon>Flavobacteriaceae</taxon>
        <taxon>Ulvibacterium</taxon>
    </lineage>
</organism>
<dbReference type="Proteomes" id="UP000276603">
    <property type="component" value="Unassembled WGS sequence"/>
</dbReference>
<dbReference type="GO" id="GO:0046872">
    <property type="term" value="F:metal ion binding"/>
    <property type="evidence" value="ECO:0007669"/>
    <property type="project" value="UniProtKB-KW"/>
</dbReference>
<dbReference type="GO" id="GO:0005975">
    <property type="term" value="P:carbohydrate metabolic process"/>
    <property type="evidence" value="ECO:0007669"/>
    <property type="project" value="InterPro"/>
</dbReference>
<dbReference type="PANTHER" id="PTHR31609">
    <property type="entry name" value="YDJC DEACETYLASE FAMILY MEMBER"/>
    <property type="match status" value="1"/>
</dbReference>
<reference evidence="6 7" key="1">
    <citation type="submission" date="2018-10" db="EMBL/GenBank/DDBJ databases">
        <title>Ulvibacterium marinum gen. nov., sp. nov., a novel marine bacterium of the family Flavobacteriaceae, isolated from a culture of the green alga Ulva prolifera.</title>
        <authorList>
            <person name="Zhang Z."/>
        </authorList>
    </citation>
    <scope>NUCLEOTIDE SEQUENCE [LARGE SCALE GENOMIC DNA]</scope>
    <source>
        <strain evidence="6 7">CCMM003</strain>
    </source>
</reference>
<dbReference type="OrthoDB" id="9774177at2"/>
<dbReference type="GO" id="GO:0019213">
    <property type="term" value="F:deacetylase activity"/>
    <property type="evidence" value="ECO:0007669"/>
    <property type="project" value="TreeGrafter"/>
</dbReference>
<dbReference type="PANTHER" id="PTHR31609:SF1">
    <property type="entry name" value="CARBOHYDRATE DEACETYLASE"/>
    <property type="match status" value="1"/>
</dbReference>
<proteinExistence type="predicted"/>
<keyword evidence="2" id="KW-0479">Metal-binding</keyword>
<protein>
    <submittedName>
        <fullName evidence="6">ChbG/HpnK family deacetylase</fullName>
    </submittedName>
</protein>
<evidence type="ECO:0000256" key="4">
    <source>
        <dbReference type="ARBA" id="ARBA00022842"/>
    </source>
</evidence>
<evidence type="ECO:0000256" key="2">
    <source>
        <dbReference type="ARBA" id="ARBA00022723"/>
    </source>
</evidence>
<dbReference type="CDD" id="cd10802">
    <property type="entry name" value="YdjC_TTHB029_like"/>
    <property type="match status" value="1"/>
</dbReference>